<name>A0ABR6VEW8_9FIRM</name>
<dbReference type="Gene3D" id="2.60.120.10">
    <property type="entry name" value="Jelly Rolls"/>
    <property type="match status" value="1"/>
</dbReference>
<dbReference type="Proteomes" id="UP000606870">
    <property type="component" value="Unassembled WGS sequence"/>
</dbReference>
<protein>
    <submittedName>
        <fullName evidence="2">Cupin domain-containing protein</fullName>
    </submittedName>
</protein>
<dbReference type="InterPro" id="IPR011051">
    <property type="entry name" value="RmlC_Cupin_sf"/>
</dbReference>
<dbReference type="Pfam" id="PF07883">
    <property type="entry name" value="Cupin_2"/>
    <property type="match status" value="1"/>
</dbReference>
<sequence length="109" mass="11997">MLIDFSTIKEMTMPCMNDGTGTMTVRMFNDDAYRIIPTRIHPGGCIGTHRQDSGDDLNYVLSGTGRAICDGQEELLQPGVMHICPQGSEHTIENTGDEDLLLLTLVVKK</sequence>
<dbReference type="EMBL" id="JACOGK010000001">
    <property type="protein sequence ID" value="MBC3535700.1"/>
    <property type="molecule type" value="Genomic_DNA"/>
</dbReference>
<evidence type="ECO:0000313" key="2">
    <source>
        <dbReference type="EMBL" id="MBC3535700.1"/>
    </source>
</evidence>
<dbReference type="RefSeq" id="WP_186501760.1">
    <property type="nucleotide sequence ID" value="NZ_JACOGK010000001.1"/>
</dbReference>
<evidence type="ECO:0000259" key="1">
    <source>
        <dbReference type="Pfam" id="PF07883"/>
    </source>
</evidence>
<keyword evidence="3" id="KW-1185">Reference proteome</keyword>
<comment type="caution">
    <text evidence="2">The sequence shown here is derived from an EMBL/GenBank/DDBJ whole genome shotgun (WGS) entry which is preliminary data.</text>
</comment>
<dbReference type="InterPro" id="IPR013096">
    <property type="entry name" value="Cupin_2"/>
</dbReference>
<dbReference type="InterPro" id="IPR014710">
    <property type="entry name" value="RmlC-like_jellyroll"/>
</dbReference>
<gene>
    <name evidence="2" type="ORF">H8J70_00260</name>
</gene>
<feature type="domain" description="Cupin type-2" evidence="1">
    <location>
        <begin position="39"/>
        <end position="105"/>
    </location>
</feature>
<proteinExistence type="predicted"/>
<dbReference type="SUPFAM" id="SSF51182">
    <property type="entry name" value="RmlC-like cupins"/>
    <property type="match status" value="1"/>
</dbReference>
<evidence type="ECO:0000313" key="3">
    <source>
        <dbReference type="Proteomes" id="UP000606870"/>
    </source>
</evidence>
<accession>A0ABR6VEW8</accession>
<reference evidence="2 3" key="1">
    <citation type="submission" date="2020-08" db="EMBL/GenBank/DDBJ databases">
        <authorList>
            <person name="Liu C."/>
            <person name="Sun Q."/>
        </authorList>
    </citation>
    <scope>NUCLEOTIDE SEQUENCE [LARGE SCALE GENOMIC DNA]</scope>
    <source>
        <strain evidence="2 3">NSJ-59</strain>
    </source>
</reference>
<organism evidence="2 3">
    <name type="scientific">Megasphaera hominis</name>
    <dbReference type="NCBI Taxonomy" id="159836"/>
    <lineage>
        <taxon>Bacteria</taxon>
        <taxon>Bacillati</taxon>
        <taxon>Bacillota</taxon>
        <taxon>Negativicutes</taxon>
        <taxon>Veillonellales</taxon>
        <taxon>Veillonellaceae</taxon>
        <taxon>Megasphaera</taxon>
    </lineage>
</organism>